<keyword evidence="3" id="KW-1185">Reference proteome</keyword>
<evidence type="ECO:0000313" key="1">
    <source>
        <dbReference type="EMBL" id="CAB3239535.1"/>
    </source>
</evidence>
<evidence type="ECO:0000313" key="3">
    <source>
        <dbReference type="Proteomes" id="UP000494106"/>
    </source>
</evidence>
<dbReference type="Proteomes" id="UP000494256">
    <property type="component" value="Unassembled WGS sequence"/>
</dbReference>
<name>A0A8S1A2V7_ARCPL</name>
<protein>
    <submittedName>
        <fullName evidence="2">Uncharacterized protein</fullName>
    </submittedName>
</protein>
<dbReference type="EMBL" id="CADEBD010000309">
    <property type="protein sequence ID" value="CAB3240119.1"/>
    <property type="molecule type" value="Genomic_DNA"/>
</dbReference>
<evidence type="ECO:0000313" key="2">
    <source>
        <dbReference type="EMBL" id="CAB3240119.1"/>
    </source>
</evidence>
<organism evidence="2 4">
    <name type="scientific">Arctia plantaginis</name>
    <name type="common">Wood tiger moth</name>
    <name type="synonym">Phalaena plantaginis</name>
    <dbReference type="NCBI Taxonomy" id="874455"/>
    <lineage>
        <taxon>Eukaryota</taxon>
        <taxon>Metazoa</taxon>
        <taxon>Ecdysozoa</taxon>
        <taxon>Arthropoda</taxon>
        <taxon>Hexapoda</taxon>
        <taxon>Insecta</taxon>
        <taxon>Pterygota</taxon>
        <taxon>Neoptera</taxon>
        <taxon>Endopterygota</taxon>
        <taxon>Lepidoptera</taxon>
        <taxon>Glossata</taxon>
        <taxon>Ditrysia</taxon>
        <taxon>Noctuoidea</taxon>
        <taxon>Erebidae</taxon>
        <taxon>Arctiinae</taxon>
        <taxon>Arctia</taxon>
    </lineage>
</organism>
<accession>A0A8S1A2V7</accession>
<evidence type="ECO:0000313" key="4">
    <source>
        <dbReference type="Proteomes" id="UP000494256"/>
    </source>
</evidence>
<dbReference type="EMBL" id="CADEBC010000503">
    <property type="protein sequence ID" value="CAB3239535.1"/>
    <property type="molecule type" value="Genomic_DNA"/>
</dbReference>
<dbReference type="AlphaFoldDB" id="A0A8S1A2V7"/>
<sequence length="97" mass="10798">MRKNKCYLKTKLKPGTNQTYKGSPPDKAWIDAASIVKITWYGLRTGENLYLLADLCGGLHREPAKSGLRSAILAAFKILAALFPRSIHPVGRNRLVF</sequence>
<proteinExistence type="predicted"/>
<gene>
    <name evidence="1" type="ORF">APLA_LOCUS7814</name>
    <name evidence="2" type="ORF">APLA_LOCUS8841</name>
</gene>
<dbReference type="Proteomes" id="UP000494106">
    <property type="component" value="Unassembled WGS sequence"/>
</dbReference>
<comment type="caution">
    <text evidence="2">The sequence shown here is derived from an EMBL/GenBank/DDBJ whole genome shotgun (WGS) entry which is preliminary data.</text>
</comment>
<reference evidence="3 4" key="1">
    <citation type="submission" date="2020-04" db="EMBL/GenBank/DDBJ databases">
        <authorList>
            <person name="Wallbank WR R."/>
            <person name="Pardo Diaz C."/>
            <person name="Kozak K."/>
            <person name="Martin S."/>
            <person name="Jiggins C."/>
            <person name="Moest M."/>
            <person name="Warren A I."/>
            <person name="Byers J.R.P. K."/>
            <person name="Montejo-Kovacevich G."/>
            <person name="Yen C E."/>
        </authorList>
    </citation>
    <scope>NUCLEOTIDE SEQUENCE [LARGE SCALE GENOMIC DNA]</scope>
</reference>